<dbReference type="InterPro" id="IPR012338">
    <property type="entry name" value="Beta-lactam/transpept-like"/>
</dbReference>
<proteinExistence type="predicted"/>
<dbReference type="InterPro" id="IPR050515">
    <property type="entry name" value="Beta-lactam/transpept"/>
</dbReference>
<dbReference type="SUPFAM" id="SSF56601">
    <property type="entry name" value="beta-lactamase/transpeptidase-like"/>
    <property type="match status" value="1"/>
</dbReference>
<dbReference type="InterPro" id="IPR001460">
    <property type="entry name" value="PCN-bd_Tpept"/>
</dbReference>
<comment type="caution">
    <text evidence="7">The sequence shown here is derived from an EMBL/GenBank/DDBJ whole genome shotgun (WGS) entry which is preliminary data.</text>
</comment>
<keyword evidence="4" id="KW-1133">Transmembrane helix</keyword>
<evidence type="ECO:0000313" key="8">
    <source>
        <dbReference type="Proteomes" id="UP001424441"/>
    </source>
</evidence>
<feature type="domain" description="Penicillin-binding protein transpeptidase" evidence="5">
    <location>
        <begin position="226"/>
        <end position="523"/>
    </location>
</feature>
<reference evidence="7 8" key="1">
    <citation type="journal article" date="2019" name="Int. J. Syst. Evol. Microbiol.">
        <title>The Global Catalogue of Microorganisms (GCM) 10K type strain sequencing project: providing services to taxonomists for standard genome sequencing and annotation.</title>
        <authorList>
            <consortium name="The Broad Institute Genomics Platform"/>
            <consortium name="The Broad Institute Genome Sequencing Center for Infectious Disease"/>
            <person name="Wu L."/>
            <person name="Ma J."/>
        </authorList>
    </citation>
    <scope>NUCLEOTIDE SEQUENCE [LARGE SCALE GENOMIC DNA]</scope>
    <source>
        <strain evidence="7 8">JCM 15115</strain>
    </source>
</reference>
<keyword evidence="3 4" id="KW-0472">Membrane</keyword>
<feature type="domain" description="Penicillin-binding protein dimerisation" evidence="6">
    <location>
        <begin position="55"/>
        <end position="163"/>
    </location>
</feature>
<evidence type="ECO:0000256" key="4">
    <source>
        <dbReference type="SAM" id="Phobius"/>
    </source>
</evidence>
<dbReference type="PANTHER" id="PTHR30627:SF1">
    <property type="entry name" value="PEPTIDOGLYCAN D,D-TRANSPEPTIDASE FTSI"/>
    <property type="match status" value="1"/>
</dbReference>
<keyword evidence="4" id="KW-0812">Transmembrane</keyword>
<dbReference type="SUPFAM" id="SSF56519">
    <property type="entry name" value="Penicillin binding protein dimerisation domain"/>
    <property type="match status" value="1"/>
</dbReference>
<dbReference type="Gene3D" id="3.90.1310.10">
    <property type="entry name" value="Penicillin-binding protein 2a (Domain 2)"/>
    <property type="match status" value="1"/>
</dbReference>
<keyword evidence="2" id="KW-0378">Hydrolase</keyword>
<keyword evidence="8" id="KW-1185">Reference proteome</keyword>
<dbReference type="Proteomes" id="UP001424441">
    <property type="component" value="Unassembled WGS sequence"/>
</dbReference>
<dbReference type="InterPro" id="IPR036138">
    <property type="entry name" value="PBP_dimer_sf"/>
</dbReference>
<feature type="transmembrane region" description="Helical" evidence="4">
    <location>
        <begin position="15"/>
        <end position="38"/>
    </location>
</feature>
<keyword evidence="2" id="KW-0121">Carboxypeptidase</keyword>
<evidence type="ECO:0000259" key="6">
    <source>
        <dbReference type="Pfam" id="PF03717"/>
    </source>
</evidence>
<gene>
    <name evidence="7" type="ORF">GCM10008943_22760</name>
</gene>
<evidence type="ECO:0000259" key="5">
    <source>
        <dbReference type="Pfam" id="PF00905"/>
    </source>
</evidence>
<dbReference type="Pfam" id="PF00905">
    <property type="entry name" value="Transpeptidase"/>
    <property type="match status" value="1"/>
</dbReference>
<evidence type="ECO:0000313" key="7">
    <source>
        <dbReference type="EMBL" id="GAA0606661.1"/>
    </source>
</evidence>
<comment type="subcellular location">
    <subcellularLocation>
        <location evidence="1">Membrane</location>
    </subcellularLocation>
</comment>
<protein>
    <submittedName>
        <fullName evidence="7">Penicillin-binding protein 2</fullName>
    </submittedName>
</protein>
<dbReference type="PANTHER" id="PTHR30627">
    <property type="entry name" value="PEPTIDOGLYCAN D,D-TRANSPEPTIDASE"/>
    <property type="match status" value="1"/>
</dbReference>
<name>A0ABN1G9G4_9HYPH</name>
<evidence type="ECO:0000256" key="2">
    <source>
        <dbReference type="ARBA" id="ARBA00022645"/>
    </source>
</evidence>
<evidence type="ECO:0000256" key="1">
    <source>
        <dbReference type="ARBA" id="ARBA00004370"/>
    </source>
</evidence>
<dbReference type="Gene3D" id="3.30.450.330">
    <property type="match status" value="1"/>
</dbReference>
<dbReference type="Gene3D" id="3.40.710.10">
    <property type="entry name" value="DD-peptidase/beta-lactamase superfamily"/>
    <property type="match status" value="1"/>
</dbReference>
<keyword evidence="2" id="KW-0645">Protease</keyword>
<dbReference type="Pfam" id="PF03717">
    <property type="entry name" value="PBP_dimer"/>
    <property type="match status" value="1"/>
</dbReference>
<dbReference type="EMBL" id="BAAADE010000004">
    <property type="protein sequence ID" value="GAA0606661.1"/>
    <property type="molecule type" value="Genomic_DNA"/>
</dbReference>
<dbReference type="InterPro" id="IPR005311">
    <property type="entry name" value="PBP_dimer"/>
</dbReference>
<evidence type="ECO:0000256" key="3">
    <source>
        <dbReference type="ARBA" id="ARBA00023136"/>
    </source>
</evidence>
<organism evidence="7 8">
    <name type="scientific">Paenochrobactrum glaciei</name>
    <dbReference type="NCBI Taxonomy" id="486407"/>
    <lineage>
        <taxon>Bacteria</taxon>
        <taxon>Pseudomonadati</taxon>
        <taxon>Pseudomonadota</taxon>
        <taxon>Alphaproteobacteria</taxon>
        <taxon>Hyphomicrobiales</taxon>
        <taxon>Brucellaceae</taxon>
        <taxon>Paenochrobactrum</taxon>
    </lineage>
</organism>
<accession>A0ABN1G9G4</accession>
<sequence>MHVVMIKHGSSKNRIALVISLFIAIYATIFMRLVHYGMVESPEKQFISQQASFSRPVILDRNGKILAMDITAFSLYAEPRRITDIDEVAEKVNRIIPQLSLKTLYGKLSSSSGFVWLARQLTPAVKNQLMLAGIPGIGFRPELKRIYPAGRTTAHIIGLTNVDNAGVAGLEKWIDGQGIDDIRHVGLANAESLAPVITSIDLRVQHALHYELSKALVEYGAAGVGGVILNIKSGEIIALASLPDFDPQFPTEAQLPDRLNRITASASEMGSIIKTFTTAMAIEYAGADLTTIYDATNPIKVGNQLVRDFFGKKRPLTLEEVFLYSSNIGSAHEALSVGVEAHRKFLVETGLLNRIHLELPEIAKPMEPRHWTPPTSITAAFGHGFATTPLQTAVGIGGILNKGILVAPTLLKRSHSHTDLQARRIVDEKASAILRHLYRLSAVKGSGRRANIAGLRVGGKTGTAEKVIDGRYAKNRNFNVFAAAMPMDDPTYVYLIVVDDPAPKSERRGQTAGLTAAPLAGEIIRKTFSFLNLTPQFEGQNI</sequence>